<dbReference type="SUPFAM" id="SSF118290">
    <property type="entry name" value="WRKY DNA-binding domain"/>
    <property type="match status" value="2"/>
</dbReference>
<evidence type="ECO:0000256" key="5">
    <source>
        <dbReference type="ARBA" id="ARBA00023242"/>
    </source>
</evidence>
<sequence>MGGDAEQCGAMASQDDNGSWKAGSIAERRAARCGFSLTPRLNTVRFRGVSPVSSPAARSPYLLTIPPGLSPAALLDSPVLLSNSQSQASPSIGKIRWLHVDQEIAASDDVAPPISCVQSDESQSQVHSSVLADNLISADGKNEFLDIVNQEIEFGCQVCPPIDGVTVEPPVLNGDQTELCPSAGKRADEYNWRKYGQKHVKGSSTNKDEEPILNSKQGSEYKNGAEWNIDGPSSSSIVTELSESLSTAQEKHPDLLTLKGKQEIASTLTKQIDEEDVATQGTRSIEDDSEDPEIESKRMKKGAFLIETSSTSLSVREQKVVVQAISEVDILDDGYRWRKYGQKVVKGNPNPSIPICS</sequence>
<evidence type="ECO:0000256" key="6">
    <source>
        <dbReference type="SAM" id="MobiDB-lite"/>
    </source>
</evidence>
<dbReference type="PANTHER" id="PTHR31221:SF193">
    <property type="entry name" value="WRKY TRANSCRIPTION FACTOR PROTEIN 1-RELATED"/>
    <property type="match status" value="1"/>
</dbReference>
<evidence type="ECO:0000313" key="9">
    <source>
        <dbReference type="Proteomes" id="UP001085076"/>
    </source>
</evidence>
<dbReference type="InterPro" id="IPR036576">
    <property type="entry name" value="WRKY_dom_sf"/>
</dbReference>
<evidence type="ECO:0000313" key="8">
    <source>
        <dbReference type="EMBL" id="KAJ0988986.1"/>
    </source>
</evidence>
<evidence type="ECO:0000256" key="1">
    <source>
        <dbReference type="ARBA" id="ARBA00004123"/>
    </source>
</evidence>
<proteinExistence type="predicted"/>
<keyword evidence="5" id="KW-0539">Nucleus</keyword>
<evidence type="ECO:0000256" key="2">
    <source>
        <dbReference type="ARBA" id="ARBA00023015"/>
    </source>
</evidence>
<comment type="subcellular location">
    <subcellularLocation>
        <location evidence="1">Nucleus</location>
    </subcellularLocation>
</comment>
<keyword evidence="9" id="KW-1185">Reference proteome</keyword>
<feature type="region of interest" description="Disordered" evidence="6">
    <location>
        <begin position="1"/>
        <end position="23"/>
    </location>
</feature>
<protein>
    <recommendedName>
        <fullName evidence="7">WRKY domain-containing protein</fullName>
    </recommendedName>
</protein>
<accession>A0A9D5DBK8</accession>
<feature type="region of interest" description="Disordered" evidence="6">
    <location>
        <begin position="197"/>
        <end position="216"/>
    </location>
</feature>
<evidence type="ECO:0000259" key="7">
    <source>
        <dbReference type="PROSITE" id="PS50811"/>
    </source>
</evidence>
<dbReference type="EMBL" id="JAGGNH010000001">
    <property type="protein sequence ID" value="KAJ0988986.1"/>
    <property type="molecule type" value="Genomic_DNA"/>
</dbReference>
<evidence type="ECO:0000256" key="3">
    <source>
        <dbReference type="ARBA" id="ARBA00023125"/>
    </source>
</evidence>
<keyword evidence="4" id="KW-0804">Transcription</keyword>
<reference evidence="8" key="1">
    <citation type="submission" date="2021-03" db="EMBL/GenBank/DDBJ databases">
        <authorList>
            <person name="Li Z."/>
            <person name="Yang C."/>
        </authorList>
    </citation>
    <scope>NUCLEOTIDE SEQUENCE</scope>
    <source>
        <strain evidence="8">Dzin_1.0</strain>
        <tissue evidence="8">Leaf</tissue>
    </source>
</reference>
<keyword evidence="3" id="KW-0238">DNA-binding</keyword>
<dbReference type="Proteomes" id="UP001085076">
    <property type="component" value="Miscellaneous, Linkage group lg01"/>
</dbReference>
<dbReference type="OrthoDB" id="2021103at2759"/>
<organism evidence="8 9">
    <name type="scientific">Dioscorea zingiberensis</name>
    <dbReference type="NCBI Taxonomy" id="325984"/>
    <lineage>
        <taxon>Eukaryota</taxon>
        <taxon>Viridiplantae</taxon>
        <taxon>Streptophyta</taxon>
        <taxon>Embryophyta</taxon>
        <taxon>Tracheophyta</taxon>
        <taxon>Spermatophyta</taxon>
        <taxon>Magnoliopsida</taxon>
        <taxon>Liliopsida</taxon>
        <taxon>Dioscoreales</taxon>
        <taxon>Dioscoreaceae</taxon>
        <taxon>Dioscorea</taxon>
    </lineage>
</organism>
<dbReference type="GO" id="GO:0003700">
    <property type="term" value="F:DNA-binding transcription factor activity"/>
    <property type="evidence" value="ECO:0007669"/>
    <property type="project" value="InterPro"/>
</dbReference>
<dbReference type="InterPro" id="IPR044810">
    <property type="entry name" value="WRKY_plant"/>
</dbReference>
<dbReference type="Pfam" id="PF03106">
    <property type="entry name" value="WRKY"/>
    <property type="match status" value="2"/>
</dbReference>
<reference evidence="8" key="2">
    <citation type="journal article" date="2022" name="Hortic Res">
        <title>The genome of Dioscorea zingiberensis sheds light on the biosynthesis, origin and evolution of the medicinally important diosgenin saponins.</title>
        <authorList>
            <person name="Li Y."/>
            <person name="Tan C."/>
            <person name="Li Z."/>
            <person name="Guo J."/>
            <person name="Li S."/>
            <person name="Chen X."/>
            <person name="Wang C."/>
            <person name="Dai X."/>
            <person name="Yang H."/>
            <person name="Song W."/>
            <person name="Hou L."/>
            <person name="Xu J."/>
            <person name="Tong Z."/>
            <person name="Xu A."/>
            <person name="Yuan X."/>
            <person name="Wang W."/>
            <person name="Yang Q."/>
            <person name="Chen L."/>
            <person name="Sun Z."/>
            <person name="Wang K."/>
            <person name="Pan B."/>
            <person name="Chen J."/>
            <person name="Bao Y."/>
            <person name="Liu F."/>
            <person name="Qi X."/>
            <person name="Gang D.R."/>
            <person name="Wen J."/>
            <person name="Li J."/>
        </authorList>
    </citation>
    <scope>NUCLEOTIDE SEQUENCE</scope>
    <source>
        <strain evidence="8">Dzin_1.0</strain>
    </source>
</reference>
<dbReference type="PROSITE" id="PS50811">
    <property type="entry name" value="WRKY"/>
    <property type="match status" value="1"/>
</dbReference>
<dbReference type="Gene3D" id="2.20.25.80">
    <property type="entry name" value="WRKY domain"/>
    <property type="match status" value="2"/>
</dbReference>
<dbReference type="GO" id="GO:0043565">
    <property type="term" value="F:sequence-specific DNA binding"/>
    <property type="evidence" value="ECO:0007669"/>
    <property type="project" value="InterPro"/>
</dbReference>
<comment type="caution">
    <text evidence="8">The sequence shown here is derived from an EMBL/GenBank/DDBJ whole genome shotgun (WGS) entry which is preliminary data.</text>
</comment>
<name>A0A9D5DBK8_9LILI</name>
<dbReference type="PANTHER" id="PTHR31221">
    <property type="entry name" value="WRKY TRANSCRIPTION FACTOR PROTEIN 1-RELATED"/>
    <property type="match status" value="1"/>
</dbReference>
<dbReference type="InterPro" id="IPR003657">
    <property type="entry name" value="WRKY_dom"/>
</dbReference>
<feature type="domain" description="WRKY" evidence="7">
    <location>
        <begin position="326"/>
        <end position="351"/>
    </location>
</feature>
<dbReference type="GO" id="GO:0005634">
    <property type="term" value="C:nucleus"/>
    <property type="evidence" value="ECO:0007669"/>
    <property type="project" value="UniProtKB-SubCell"/>
</dbReference>
<gene>
    <name evidence="8" type="ORF">J5N97_007342</name>
</gene>
<keyword evidence="2" id="KW-0805">Transcription regulation</keyword>
<evidence type="ECO:0000256" key="4">
    <source>
        <dbReference type="ARBA" id="ARBA00023163"/>
    </source>
</evidence>
<dbReference type="AlphaFoldDB" id="A0A9D5DBK8"/>